<organism evidence="1 2">
    <name type="scientific">Xenorhabdus thuongxuanensis</name>
    <dbReference type="NCBI Taxonomy" id="1873484"/>
    <lineage>
        <taxon>Bacteria</taxon>
        <taxon>Pseudomonadati</taxon>
        <taxon>Pseudomonadota</taxon>
        <taxon>Gammaproteobacteria</taxon>
        <taxon>Enterobacterales</taxon>
        <taxon>Morganellaceae</taxon>
        <taxon>Xenorhabdus</taxon>
    </lineage>
</organism>
<evidence type="ECO:0000313" key="1">
    <source>
        <dbReference type="EMBL" id="OKP08926.1"/>
    </source>
</evidence>
<proteinExistence type="predicted"/>
<reference evidence="1 2" key="1">
    <citation type="submission" date="2016-09" db="EMBL/GenBank/DDBJ databases">
        <title>Xenorhabdus thuongxuanensis sp. nov. and Xenorhabdus eapokensis sp. nov., isolated from Steinernema species.</title>
        <authorList>
            <person name="Kaempfer P."/>
            <person name="Tobias N.J."/>
            <person name="Phan Ke L."/>
            <person name="Bode H.B."/>
            <person name="Glaeser S.P."/>
        </authorList>
    </citation>
    <scope>NUCLEOTIDE SEQUENCE [LARGE SCALE GENOMIC DNA]</scope>
    <source>
        <strain evidence="1 2">30TX1</strain>
    </source>
</reference>
<dbReference type="AlphaFoldDB" id="A0A1Q5U8W4"/>
<name>A0A1Q5U8W4_9GAMM</name>
<dbReference type="EMBL" id="MKGR01000001">
    <property type="protein sequence ID" value="OKP08926.1"/>
    <property type="molecule type" value="Genomic_DNA"/>
</dbReference>
<sequence length="439" mass="47204">MEQAENALPRTGGVVDGSIAVKQWLSTYDRVYVAANNGFAGVELSDARNKNTVTLEMNGTGGVYISQKNHGQVNVNHIPKTNGILLNSADIIQSVGDSVSQVMSQKSVTDALDNRLEKSRNGADIPNKPEFVRNIGLVGTVKLAENALPRTGGVVDGSIAVKQWLSTYDRVYVAANNGFAGVELSDARNKNTVTLEMNGTGGVYISQKNHGQVNVNHIPKTNGILLNSADIIQSVGDSVSQVMSQKSVTDALDNRLEKSRNGADIPNKPEFVRNIGLVGTVKLAENALPRTGGVVDGSIAVKQWLSTYDRVYVAANNGFAGIELSDTRNKNTVTLEMNGAGGAIISQKTHGQVNVNHIPKTNGTLLNSVDAEKYVTSLRLSTPREITTKIDEWLDFSTNEFVVGVRLSRTPGGGVWVIERLRVANLQIMRNGGWINVTQ</sequence>
<accession>A0A1Q5U8W4</accession>
<evidence type="ECO:0000313" key="2">
    <source>
        <dbReference type="Proteomes" id="UP000186277"/>
    </source>
</evidence>
<dbReference type="OrthoDB" id="9810174at2"/>
<comment type="caution">
    <text evidence="1">The sequence shown here is derived from an EMBL/GenBank/DDBJ whole genome shotgun (WGS) entry which is preliminary data.</text>
</comment>
<dbReference type="Proteomes" id="UP000186277">
    <property type="component" value="Unassembled WGS sequence"/>
</dbReference>
<gene>
    <name evidence="1" type="ORF">Xentx_00003</name>
</gene>
<protein>
    <submittedName>
        <fullName evidence="1">Tail fiber protein</fullName>
    </submittedName>
</protein>
<keyword evidence="2" id="KW-1185">Reference proteome</keyword>
<dbReference type="RefSeq" id="WP_074018242.1">
    <property type="nucleotide sequence ID" value="NZ_CAWMWP010000001.1"/>
</dbReference>